<sequence>MVFGQLDSGLVAADQQFSRNTNQMHTDAFRLPLPELRIATRQRHP</sequence>
<accession>A0A3B0ZKT7</accession>
<dbReference type="EMBL" id="UOFP01000205">
    <property type="protein sequence ID" value="VAW87962.1"/>
    <property type="molecule type" value="Genomic_DNA"/>
</dbReference>
<protein>
    <submittedName>
        <fullName evidence="1">Uncharacterized protein</fullName>
    </submittedName>
</protein>
<name>A0A3B0ZKT7_9ZZZZ</name>
<proteinExistence type="predicted"/>
<feature type="non-terminal residue" evidence="1">
    <location>
        <position position="45"/>
    </location>
</feature>
<gene>
    <name evidence="1" type="ORF">MNBD_GAMMA18-524</name>
</gene>
<evidence type="ECO:0000313" key="1">
    <source>
        <dbReference type="EMBL" id="VAW87962.1"/>
    </source>
</evidence>
<dbReference type="AlphaFoldDB" id="A0A3B0ZKT7"/>
<organism evidence="1">
    <name type="scientific">hydrothermal vent metagenome</name>
    <dbReference type="NCBI Taxonomy" id="652676"/>
    <lineage>
        <taxon>unclassified sequences</taxon>
        <taxon>metagenomes</taxon>
        <taxon>ecological metagenomes</taxon>
    </lineage>
</organism>
<reference evidence="1" key="1">
    <citation type="submission" date="2018-06" db="EMBL/GenBank/DDBJ databases">
        <authorList>
            <person name="Zhirakovskaya E."/>
        </authorList>
    </citation>
    <scope>NUCLEOTIDE SEQUENCE</scope>
</reference>